<evidence type="ECO:0000256" key="10">
    <source>
        <dbReference type="ARBA" id="ARBA00025588"/>
    </source>
</evidence>
<dbReference type="PROSITE" id="PS51184">
    <property type="entry name" value="JMJC"/>
    <property type="match status" value="1"/>
</dbReference>
<evidence type="ECO:0000256" key="9">
    <source>
        <dbReference type="ARBA" id="ARBA00022694"/>
    </source>
</evidence>
<dbReference type="EC" id="2.3.1.231" evidence="3"/>
<sequence length="319" mass="37315">MNISKDCIEVLINYNIHSKEDFIEQIQCKRKPAVLRGLYIGDCCEKWSAEYLTHHIGHLEAKIHVSCESKMDFINKNFSYKTLSLAEIIKRASVTIKENYFFQPQEYYYLRSLSSERRGREVSDITKQFAQIADDIVIPKFFDDNDFFSSVLRVSSEGVQLWTHYDIMDNILIQVQGRKRVVLFDPSDINYLYMEGDKSRVLDIDNPDLTLFPEFVKATKYVCILEPGDVLFIPALWFHNTLALTYGLAVNVFWKNLNHELYDKNDFYGNKDLLPAAKALQNIESAIKLLNTLPPQYKDFYMKRCLKNIEKHLQKTENS</sequence>
<dbReference type="Pfam" id="PF13621">
    <property type="entry name" value="Cupin_8"/>
    <property type="match status" value="1"/>
</dbReference>
<keyword evidence="7" id="KW-0808">Transferase</keyword>
<evidence type="ECO:0000256" key="5">
    <source>
        <dbReference type="ARBA" id="ARBA00018045"/>
    </source>
</evidence>
<evidence type="ECO:0000256" key="4">
    <source>
        <dbReference type="ARBA" id="ARBA00012779"/>
    </source>
</evidence>
<comment type="catalytic activity">
    <reaction evidence="14">
        <text>7-[(3S)-(3-amino-3-methoxycarbonyl)propyl]wyosine(37) in tRNA(Phe) + S-adenosyl-L-methionine + CO2 = wybutosine(37) in tRNA(Phe) + S-adenosyl-L-homocysteine + 2 H(+)</text>
        <dbReference type="Rhea" id="RHEA:37119"/>
        <dbReference type="Rhea" id="RHEA-COMP:11844"/>
        <dbReference type="Rhea" id="RHEA-COMP:11847"/>
        <dbReference type="ChEBI" id="CHEBI:15378"/>
        <dbReference type="ChEBI" id="CHEBI:16526"/>
        <dbReference type="ChEBI" id="CHEBI:57856"/>
        <dbReference type="ChEBI" id="CHEBI:59789"/>
        <dbReference type="ChEBI" id="CHEBI:73544"/>
        <dbReference type="ChEBI" id="CHEBI:74275"/>
        <dbReference type="EC" id="2.3.1.231"/>
    </reaction>
</comment>
<comment type="function">
    <text evidence="10">Probable S-adenosyl-L-methionine-dependent methyltransferase that acts as a component of the wybutosine biosynthesis pathway. Wybutosine is a hyper modified guanosine with a tricyclic base found at the 3'-position adjacent to the anticodon of eukaryotic phenylalanine tRNA. May methylate the carboxyl group of leucine residues to form alpha-leucine ester residues.</text>
</comment>
<organism evidence="16">
    <name type="scientific">Cuerna arida</name>
    <dbReference type="NCBI Taxonomy" id="1464854"/>
    <lineage>
        <taxon>Eukaryota</taxon>
        <taxon>Metazoa</taxon>
        <taxon>Ecdysozoa</taxon>
        <taxon>Arthropoda</taxon>
        <taxon>Hexapoda</taxon>
        <taxon>Insecta</taxon>
        <taxon>Pterygota</taxon>
        <taxon>Neoptera</taxon>
        <taxon>Paraneoptera</taxon>
        <taxon>Hemiptera</taxon>
        <taxon>Auchenorrhyncha</taxon>
        <taxon>Membracoidea</taxon>
        <taxon>Cicadellidae</taxon>
        <taxon>Cicadellinae</taxon>
        <taxon>Proconiini</taxon>
        <taxon>Cuerna</taxon>
    </lineage>
</organism>
<name>A0A1B6GKS3_9HEMI</name>
<evidence type="ECO:0000256" key="6">
    <source>
        <dbReference type="ARBA" id="ARBA00022603"/>
    </source>
</evidence>
<dbReference type="AlphaFoldDB" id="A0A1B6GKS3"/>
<dbReference type="InterPro" id="IPR003347">
    <property type="entry name" value="JmjC_dom"/>
</dbReference>
<dbReference type="GO" id="GO:0008168">
    <property type="term" value="F:methyltransferase activity"/>
    <property type="evidence" value="ECO:0007669"/>
    <property type="project" value="UniProtKB-KW"/>
</dbReference>
<evidence type="ECO:0000256" key="7">
    <source>
        <dbReference type="ARBA" id="ARBA00022679"/>
    </source>
</evidence>
<proteinExistence type="inferred from homology"/>
<evidence type="ECO:0000256" key="2">
    <source>
        <dbReference type="ARBA" id="ARBA00010703"/>
    </source>
</evidence>
<reference evidence="16" key="1">
    <citation type="submission" date="2015-11" db="EMBL/GenBank/DDBJ databases">
        <title>De novo transcriptome assembly of four potential Pierce s Disease insect vectors from Arizona vineyards.</title>
        <authorList>
            <person name="Tassone E.E."/>
        </authorList>
    </citation>
    <scope>NUCLEOTIDE SEQUENCE</scope>
</reference>
<keyword evidence="9" id="KW-0819">tRNA processing</keyword>
<dbReference type="Gene3D" id="2.60.120.650">
    <property type="entry name" value="Cupin"/>
    <property type="match status" value="1"/>
</dbReference>
<dbReference type="EC" id="2.1.1.290" evidence="4"/>
<evidence type="ECO:0000256" key="12">
    <source>
        <dbReference type="ARBA" id="ARBA00030231"/>
    </source>
</evidence>
<dbReference type="InterPro" id="IPR041667">
    <property type="entry name" value="Cupin_8"/>
</dbReference>
<protein>
    <recommendedName>
        <fullName evidence="5">tRNA wybutosine-synthesizing protein 4</fullName>
        <ecNumber evidence="4">2.1.1.290</ecNumber>
        <ecNumber evidence="3">2.3.1.231</ecNumber>
    </recommendedName>
    <alternativeName>
        <fullName evidence="12">Leucine carboxyl methyltransferase 2</fullName>
    </alternativeName>
    <alternativeName>
        <fullName evidence="13">tRNA(Phe) (7-(3-amino-3-(methoxycarbonyl)propyl)wyosine(37)-N)-methoxycarbonyltransferase</fullName>
    </alternativeName>
    <alternativeName>
        <fullName evidence="11">tRNA(Phe) (7-(3-amino-3-carboxypropyl)wyosine(37)-O)-methyltransferase</fullName>
    </alternativeName>
</protein>
<comment type="catalytic activity">
    <reaction evidence="1">
        <text>7-[(3S)-3-amino-3-carboxypropyl]wyosine(37) in tRNA(Phe) + S-adenosyl-L-methionine = 7-[(3S)-(3-amino-3-methoxycarbonyl)propyl]wyosine(37) in tRNA(Phe) + S-adenosyl-L-homocysteine</text>
        <dbReference type="Rhea" id="RHEA:36903"/>
        <dbReference type="Rhea" id="RHEA-COMP:10379"/>
        <dbReference type="Rhea" id="RHEA-COMP:11844"/>
        <dbReference type="ChEBI" id="CHEBI:57856"/>
        <dbReference type="ChEBI" id="CHEBI:59789"/>
        <dbReference type="ChEBI" id="CHEBI:73543"/>
        <dbReference type="ChEBI" id="CHEBI:74275"/>
        <dbReference type="EC" id="2.1.1.290"/>
    </reaction>
</comment>
<feature type="domain" description="JmjC" evidence="15">
    <location>
        <begin position="127"/>
        <end position="271"/>
    </location>
</feature>
<evidence type="ECO:0000256" key="13">
    <source>
        <dbReference type="ARBA" id="ARBA00030847"/>
    </source>
</evidence>
<accession>A0A1B6GKS3</accession>
<evidence type="ECO:0000256" key="14">
    <source>
        <dbReference type="ARBA" id="ARBA00049250"/>
    </source>
</evidence>
<evidence type="ECO:0000256" key="3">
    <source>
        <dbReference type="ARBA" id="ARBA00012155"/>
    </source>
</evidence>
<dbReference type="PANTHER" id="PTHR12461">
    <property type="entry name" value="HYPOXIA-INDUCIBLE FACTOR 1 ALPHA INHIBITOR-RELATED"/>
    <property type="match status" value="1"/>
</dbReference>
<gene>
    <name evidence="16" type="ORF">g.12178</name>
</gene>
<dbReference type="FunFam" id="2.60.120.650:FF:000043">
    <property type="entry name" value="tRNA wybutosine-synthesizing protein 4"/>
    <property type="match status" value="1"/>
</dbReference>
<dbReference type="SMART" id="SM00558">
    <property type="entry name" value="JmjC"/>
    <property type="match status" value="1"/>
</dbReference>
<dbReference type="GO" id="GO:0031591">
    <property type="term" value="P:wybutosine biosynthetic process"/>
    <property type="evidence" value="ECO:0007669"/>
    <property type="project" value="TreeGrafter"/>
</dbReference>
<evidence type="ECO:0000256" key="11">
    <source>
        <dbReference type="ARBA" id="ARBA00029750"/>
    </source>
</evidence>
<evidence type="ECO:0000313" key="16">
    <source>
        <dbReference type="EMBL" id="JAS62991.1"/>
    </source>
</evidence>
<keyword evidence="8" id="KW-0949">S-adenosyl-L-methionine</keyword>
<keyword evidence="6" id="KW-0489">Methyltransferase</keyword>
<dbReference type="PANTHER" id="PTHR12461:SF104">
    <property type="entry name" value="TRNA WYBUTOSINE-SYNTHESIZING PROTEIN 5"/>
    <property type="match status" value="1"/>
</dbReference>
<evidence type="ECO:0000259" key="15">
    <source>
        <dbReference type="PROSITE" id="PS51184"/>
    </source>
</evidence>
<dbReference type="GO" id="GO:0032259">
    <property type="term" value="P:methylation"/>
    <property type="evidence" value="ECO:0007669"/>
    <property type="project" value="UniProtKB-KW"/>
</dbReference>
<dbReference type="EMBL" id="GECZ01006778">
    <property type="protein sequence ID" value="JAS62991.1"/>
    <property type="molecule type" value="Transcribed_RNA"/>
</dbReference>
<comment type="similarity">
    <text evidence="2">Belongs to the methyltransferase superfamily. LCMT family.</text>
</comment>
<evidence type="ECO:0000256" key="1">
    <source>
        <dbReference type="ARBA" id="ARBA00001806"/>
    </source>
</evidence>
<dbReference type="SUPFAM" id="SSF51197">
    <property type="entry name" value="Clavaminate synthase-like"/>
    <property type="match status" value="1"/>
</dbReference>
<dbReference type="Gene3D" id="6.10.140.1470">
    <property type="match status" value="1"/>
</dbReference>
<evidence type="ECO:0000256" key="8">
    <source>
        <dbReference type="ARBA" id="ARBA00022691"/>
    </source>
</evidence>
<dbReference type="GO" id="GO:0000049">
    <property type="term" value="F:tRNA binding"/>
    <property type="evidence" value="ECO:0007669"/>
    <property type="project" value="TreeGrafter"/>
</dbReference>